<evidence type="ECO:0000256" key="7">
    <source>
        <dbReference type="SAM" id="Phobius"/>
    </source>
</evidence>
<evidence type="ECO:0000256" key="2">
    <source>
        <dbReference type="ARBA" id="ARBA00008432"/>
    </source>
</evidence>
<keyword evidence="5" id="KW-0534">Nitrate assimilation</keyword>
<dbReference type="EMBL" id="PXNN01000011">
    <property type="protein sequence ID" value="PSF08496.1"/>
    <property type="molecule type" value="Genomic_DNA"/>
</dbReference>
<dbReference type="Gene3D" id="1.20.1250.20">
    <property type="entry name" value="MFS general substrate transporter like domains"/>
    <property type="match status" value="2"/>
</dbReference>
<dbReference type="InterPro" id="IPR044772">
    <property type="entry name" value="NO3_transporter"/>
</dbReference>
<feature type="transmembrane region" description="Helical" evidence="7">
    <location>
        <begin position="103"/>
        <end position="125"/>
    </location>
</feature>
<feature type="transmembrane region" description="Helical" evidence="7">
    <location>
        <begin position="383"/>
        <end position="404"/>
    </location>
</feature>
<dbReference type="Pfam" id="PF07690">
    <property type="entry name" value="MFS_1"/>
    <property type="match status" value="1"/>
</dbReference>
<proteinExistence type="inferred from homology"/>
<dbReference type="GO" id="GO:0016020">
    <property type="term" value="C:membrane"/>
    <property type="evidence" value="ECO:0007669"/>
    <property type="project" value="UniProtKB-SubCell"/>
</dbReference>
<feature type="transmembrane region" description="Helical" evidence="7">
    <location>
        <begin position="12"/>
        <end position="36"/>
    </location>
</feature>
<dbReference type="PANTHER" id="PTHR23515">
    <property type="entry name" value="HIGH-AFFINITY NITRATE TRANSPORTER 2.3"/>
    <property type="match status" value="1"/>
</dbReference>
<feature type="domain" description="Major facilitator superfamily (MFS) profile" evidence="8">
    <location>
        <begin position="12"/>
        <end position="410"/>
    </location>
</feature>
<dbReference type="InterPro" id="IPR036259">
    <property type="entry name" value="MFS_trans_sf"/>
</dbReference>
<evidence type="ECO:0000256" key="3">
    <source>
        <dbReference type="ARBA" id="ARBA00022692"/>
    </source>
</evidence>
<evidence type="ECO:0000259" key="8">
    <source>
        <dbReference type="PROSITE" id="PS50850"/>
    </source>
</evidence>
<evidence type="ECO:0000313" key="10">
    <source>
        <dbReference type="Proteomes" id="UP000238385"/>
    </source>
</evidence>
<dbReference type="RefSeq" id="WP_106671098.1">
    <property type="nucleotide sequence ID" value="NZ_BMFE01000001.1"/>
</dbReference>
<comment type="subcellular location">
    <subcellularLocation>
        <location evidence="1">Membrane</location>
        <topology evidence="1">Multi-pass membrane protein</topology>
    </subcellularLocation>
</comment>
<dbReference type="OrthoDB" id="9771451at2"/>
<evidence type="ECO:0000256" key="6">
    <source>
        <dbReference type="ARBA" id="ARBA00023136"/>
    </source>
</evidence>
<comment type="caution">
    <text evidence="9">The sequence shown here is derived from an EMBL/GenBank/DDBJ whole genome shotgun (WGS) entry which is preliminary data.</text>
</comment>
<accession>A0A2T1KED4</accession>
<keyword evidence="4 7" id="KW-1133">Transmembrane helix</keyword>
<feature type="transmembrane region" description="Helical" evidence="7">
    <location>
        <begin position="280"/>
        <end position="297"/>
    </location>
</feature>
<feature type="transmembrane region" description="Helical" evidence="7">
    <location>
        <begin position="79"/>
        <end position="97"/>
    </location>
</feature>
<dbReference type="PROSITE" id="PS50850">
    <property type="entry name" value="MFS"/>
    <property type="match status" value="1"/>
</dbReference>
<feature type="transmembrane region" description="Helical" evidence="7">
    <location>
        <begin position="167"/>
        <end position="185"/>
    </location>
</feature>
<feature type="transmembrane region" description="Helical" evidence="7">
    <location>
        <begin position="214"/>
        <end position="235"/>
    </location>
</feature>
<feature type="transmembrane region" description="Helical" evidence="7">
    <location>
        <begin position="137"/>
        <end position="161"/>
    </location>
</feature>
<dbReference type="GO" id="GO:0042128">
    <property type="term" value="P:nitrate assimilation"/>
    <property type="evidence" value="ECO:0007669"/>
    <property type="project" value="UniProtKB-KW"/>
</dbReference>
<dbReference type="Proteomes" id="UP000238385">
    <property type="component" value="Unassembled WGS sequence"/>
</dbReference>
<keyword evidence="10" id="KW-1185">Reference proteome</keyword>
<feature type="transmembrane region" description="Helical" evidence="7">
    <location>
        <begin position="48"/>
        <end position="67"/>
    </location>
</feature>
<gene>
    <name evidence="9" type="ORF">C7H08_07370</name>
</gene>
<evidence type="ECO:0000313" key="9">
    <source>
        <dbReference type="EMBL" id="PSF08496.1"/>
    </source>
</evidence>
<evidence type="ECO:0000256" key="1">
    <source>
        <dbReference type="ARBA" id="ARBA00004141"/>
    </source>
</evidence>
<keyword evidence="3 7" id="KW-0812">Transmembrane</keyword>
<dbReference type="GO" id="GO:0015112">
    <property type="term" value="F:nitrate transmembrane transporter activity"/>
    <property type="evidence" value="ECO:0007669"/>
    <property type="project" value="InterPro"/>
</dbReference>
<feature type="transmembrane region" description="Helical" evidence="7">
    <location>
        <begin position="352"/>
        <end position="377"/>
    </location>
</feature>
<dbReference type="SUPFAM" id="SSF103473">
    <property type="entry name" value="MFS general substrate transporter"/>
    <property type="match status" value="1"/>
</dbReference>
<dbReference type="InterPro" id="IPR020846">
    <property type="entry name" value="MFS_dom"/>
</dbReference>
<dbReference type="InterPro" id="IPR011701">
    <property type="entry name" value="MFS"/>
</dbReference>
<feature type="transmembrane region" description="Helical" evidence="7">
    <location>
        <begin position="317"/>
        <end position="340"/>
    </location>
</feature>
<dbReference type="AlphaFoldDB" id="A0A2T1KED4"/>
<protein>
    <submittedName>
        <fullName evidence="9">MFS transporter</fullName>
    </submittedName>
</protein>
<name>A0A2T1KED4_9GAMM</name>
<keyword evidence="6 7" id="KW-0472">Membrane</keyword>
<evidence type="ECO:0000256" key="5">
    <source>
        <dbReference type="ARBA" id="ARBA00023063"/>
    </source>
</evidence>
<comment type="similarity">
    <text evidence="2">Belongs to the major facilitator superfamily. Nitrate/nitrite porter (TC 2.A.1.8) family.</text>
</comment>
<evidence type="ECO:0000256" key="4">
    <source>
        <dbReference type="ARBA" id="ARBA00022989"/>
    </source>
</evidence>
<reference evidence="9 10" key="1">
    <citation type="submission" date="2018-03" db="EMBL/GenBank/DDBJ databases">
        <title>Marinobacter brunus sp. nov., a marine bacterium of Gamma-proteobacteria isolated from the surface seawater of the South China Sea.</title>
        <authorList>
            <person name="Cheng H."/>
            <person name="Wu Y.-H."/>
            <person name="Xamxidin M."/>
            <person name="Xu X.-W."/>
        </authorList>
    </citation>
    <scope>NUCLEOTIDE SEQUENCE [LARGE SCALE GENOMIC DNA]</scope>
    <source>
        <strain evidence="9 10">JCM 30472</strain>
    </source>
</reference>
<organism evidence="9 10">
    <name type="scientific">Marinobacter halophilus</name>
    <dbReference type="NCBI Taxonomy" id="1323740"/>
    <lineage>
        <taxon>Bacteria</taxon>
        <taxon>Pseudomonadati</taxon>
        <taxon>Pseudomonadota</taxon>
        <taxon>Gammaproteobacteria</taxon>
        <taxon>Pseudomonadales</taxon>
        <taxon>Marinobacteraceae</taxon>
        <taxon>Marinobacter</taxon>
    </lineage>
</organism>
<sequence length="436" mass="47704">MTVTPTRSDQHRALGLSTFAFTLCFAVWTIFSIIGIRISEDLGLSDTQLGLLMATPILTGSISRLFLGIWTDRYGGRWVFGILMLTTAACVYLLTFASTYPMLLVGALGVGLAGGAFIVGVAYTAAWFEPSRQGTALGIFGAGNVGSAVTNFGAPFLLVAFGWEKTAQIYAVVLAIMGVLFILLAKTDPLAEQRASAGHRPFAEQMAPLRELRVWRFALYYFFVFGAFVALALWLPHYLIGVYGLNIQTAGMIAALYTIPASLFRILGGWLSDRYGARRVMYWTFLASVVCTFLLSYPPTEYVIHGIERDIRFSLEINLMLFVVLIFILGFFMSLGKAAVFKHIPVYYPMHVGAVGGVVGMIGGLGGFVLPLTFGVLNDVTGIWQSSFMLMFVIATAALAWMHFAIRSAERVEWAANEEKTDLPELTSSRTSTHSS</sequence>
<feature type="transmembrane region" description="Helical" evidence="7">
    <location>
        <begin position="247"/>
        <end position="268"/>
    </location>
</feature>